<reference evidence="3 4" key="1">
    <citation type="submission" date="2022-05" db="EMBL/GenBank/DDBJ databases">
        <title>Sporolactobacillus sp nov CPB3-1, isolated from tree bark (Mangifera indica L.).</title>
        <authorList>
            <person name="Phuengjayaem S."/>
            <person name="Tanasupawat S."/>
        </authorList>
    </citation>
    <scope>NUCLEOTIDE SEQUENCE [LARGE SCALE GENOMIC DNA]</scope>
    <source>
        <strain evidence="3 4">CPB3-1</strain>
    </source>
</reference>
<evidence type="ECO:0000256" key="1">
    <source>
        <dbReference type="SAM" id="Coils"/>
    </source>
</evidence>
<dbReference type="PIRSF" id="PIRSF021435">
    <property type="entry name" value="SpoIIIAB"/>
    <property type="match status" value="1"/>
</dbReference>
<evidence type="ECO:0000313" key="3">
    <source>
        <dbReference type="EMBL" id="MCL1632560.1"/>
    </source>
</evidence>
<keyword evidence="2" id="KW-1133">Transmembrane helix</keyword>
<keyword evidence="1" id="KW-0175">Coiled coil</keyword>
<feature type="transmembrane region" description="Helical" evidence="2">
    <location>
        <begin position="6"/>
        <end position="23"/>
    </location>
</feature>
<gene>
    <name evidence="3" type="primary">spoIIIAB</name>
    <name evidence="3" type="ORF">M3N64_11585</name>
</gene>
<accession>A0ABT0ME14</accession>
<organism evidence="3 4">
    <name type="scientific">Sporolactobacillus mangiferae</name>
    <dbReference type="NCBI Taxonomy" id="2940498"/>
    <lineage>
        <taxon>Bacteria</taxon>
        <taxon>Bacillati</taxon>
        <taxon>Bacillota</taxon>
        <taxon>Bacilli</taxon>
        <taxon>Bacillales</taxon>
        <taxon>Sporolactobacillaceae</taxon>
        <taxon>Sporolactobacillus</taxon>
    </lineage>
</organism>
<dbReference type="RefSeq" id="WP_249102371.1">
    <property type="nucleotide sequence ID" value="NZ_JAMAST010000017.1"/>
</dbReference>
<evidence type="ECO:0000313" key="4">
    <source>
        <dbReference type="Proteomes" id="UP001203004"/>
    </source>
</evidence>
<dbReference type="EMBL" id="JAMAST010000017">
    <property type="protein sequence ID" value="MCL1632560.1"/>
    <property type="molecule type" value="Genomic_DNA"/>
</dbReference>
<keyword evidence="2" id="KW-0812">Transmembrane</keyword>
<keyword evidence="4" id="KW-1185">Reference proteome</keyword>
<dbReference type="Proteomes" id="UP001203004">
    <property type="component" value="Unassembled WGS sequence"/>
</dbReference>
<keyword evidence="2" id="KW-0472">Membrane</keyword>
<dbReference type="NCBIfam" id="TIGR02833">
    <property type="entry name" value="spore_III_AB"/>
    <property type="match status" value="1"/>
</dbReference>
<dbReference type="Pfam" id="PF09548">
    <property type="entry name" value="Spore_III_AB"/>
    <property type="match status" value="1"/>
</dbReference>
<protein>
    <submittedName>
        <fullName evidence="3">Stage III sporulation protein SpoIIIAB</fullName>
    </submittedName>
</protein>
<proteinExistence type="predicted"/>
<feature type="coiled-coil region" evidence="1">
    <location>
        <begin position="120"/>
        <end position="157"/>
    </location>
</feature>
<name>A0ABT0ME14_9BACL</name>
<evidence type="ECO:0000256" key="2">
    <source>
        <dbReference type="SAM" id="Phobius"/>
    </source>
</evidence>
<sequence length="171" mass="19564">MIKIIGSLLILFSSTAIGLLLARRYRDRPREIRQWRSALQSIEAEIVYGRVPVDQLADDLSRQMPVPLSDFFTLLKELLDGQDLPLQDAWIRAVHQFWTRTSMKQPEKEIILQFGSTLGAEDAENQQRHIQLALAHLAREESDARQAQKSNEKMMRSLGVLTGVLIVLLFL</sequence>
<dbReference type="InterPro" id="IPR014198">
    <property type="entry name" value="Spore_III_AB"/>
</dbReference>
<comment type="caution">
    <text evidence="3">The sequence shown here is derived from an EMBL/GenBank/DDBJ whole genome shotgun (WGS) entry which is preliminary data.</text>
</comment>